<organism evidence="1 2">
    <name type="scientific">Rhodnius prolixus</name>
    <name type="common">Triatomid bug</name>
    <dbReference type="NCBI Taxonomy" id="13249"/>
    <lineage>
        <taxon>Eukaryota</taxon>
        <taxon>Metazoa</taxon>
        <taxon>Ecdysozoa</taxon>
        <taxon>Arthropoda</taxon>
        <taxon>Hexapoda</taxon>
        <taxon>Insecta</taxon>
        <taxon>Pterygota</taxon>
        <taxon>Neoptera</taxon>
        <taxon>Paraneoptera</taxon>
        <taxon>Hemiptera</taxon>
        <taxon>Heteroptera</taxon>
        <taxon>Panheteroptera</taxon>
        <taxon>Cimicomorpha</taxon>
        <taxon>Reduviidae</taxon>
        <taxon>Triatominae</taxon>
        <taxon>Rhodnius</taxon>
    </lineage>
</organism>
<dbReference type="HOGENOM" id="CLU_2645157_0_0_1"/>
<dbReference type="InParanoid" id="T1HN57"/>
<name>T1HN57_RHOPR</name>
<dbReference type="EMBL" id="ACPB03007652">
    <property type="status" value="NOT_ANNOTATED_CDS"/>
    <property type="molecule type" value="Genomic_DNA"/>
</dbReference>
<protein>
    <submittedName>
        <fullName evidence="1">Uncharacterized protein</fullName>
    </submittedName>
</protein>
<dbReference type="Proteomes" id="UP000015103">
    <property type="component" value="Unassembled WGS sequence"/>
</dbReference>
<evidence type="ECO:0000313" key="2">
    <source>
        <dbReference type="Proteomes" id="UP000015103"/>
    </source>
</evidence>
<sequence>METGFLNKHDSEYFSIDGYEQSNGFESENSMFNVFTIDYVDRTPEWIIPDEVPQKQTYNEDYRKTFEDWQQHISSLQ</sequence>
<dbReference type="VEuPathDB" id="VectorBase:RPRC005481"/>
<dbReference type="EnsemblMetazoa" id="RPRC005481-RA">
    <property type="protein sequence ID" value="RPRC005481-PA"/>
    <property type="gene ID" value="RPRC005481"/>
</dbReference>
<evidence type="ECO:0000313" key="1">
    <source>
        <dbReference type="EnsemblMetazoa" id="RPRC005481-PA"/>
    </source>
</evidence>
<keyword evidence="2" id="KW-1185">Reference proteome</keyword>
<accession>T1HN57</accession>
<dbReference type="AlphaFoldDB" id="T1HN57"/>
<proteinExistence type="predicted"/>
<reference evidence="1" key="1">
    <citation type="submission" date="2015-05" db="UniProtKB">
        <authorList>
            <consortium name="EnsemblMetazoa"/>
        </authorList>
    </citation>
    <scope>IDENTIFICATION</scope>
</reference>